<dbReference type="PANTHER" id="PTHR48258">
    <property type="entry name" value="DUF4218 DOMAIN-CONTAINING PROTEIN-RELATED"/>
    <property type="match status" value="1"/>
</dbReference>
<keyword evidence="3" id="KW-1185">Reference proteome</keyword>
<name>A0ABR0TZ19_REHGL</name>
<accession>A0ABR0TZ19</accession>
<dbReference type="InterPro" id="IPR025452">
    <property type="entry name" value="DUF4218"/>
</dbReference>
<dbReference type="Pfam" id="PF13960">
    <property type="entry name" value="DUF4218"/>
    <property type="match status" value="1"/>
</dbReference>
<feature type="domain" description="DUF4218" evidence="1">
    <location>
        <begin position="89"/>
        <end position="201"/>
    </location>
</feature>
<reference evidence="2 3" key="1">
    <citation type="journal article" date="2021" name="Comput. Struct. Biotechnol. J.">
        <title>De novo genome assembly of the potent medicinal plant Rehmannia glutinosa using nanopore technology.</title>
        <authorList>
            <person name="Ma L."/>
            <person name="Dong C."/>
            <person name="Song C."/>
            <person name="Wang X."/>
            <person name="Zheng X."/>
            <person name="Niu Y."/>
            <person name="Chen S."/>
            <person name="Feng W."/>
        </authorList>
    </citation>
    <scope>NUCLEOTIDE SEQUENCE [LARGE SCALE GENOMIC DNA]</scope>
    <source>
        <strain evidence="2">DH-2019</strain>
    </source>
</reference>
<evidence type="ECO:0000313" key="2">
    <source>
        <dbReference type="EMBL" id="KAK6115462.1"/>
    </source>
</evidence>
<protein>
    <recommendedName>
        <fullName evidence="1">DUF4218 domain-containing protein</fullName>
    </recommendedName>
</protein>
<dbReference type="EMBL" id="JABTTQ020003506">
    <property type="protein sequence ID" value="KAK6115462.1"/>
    <property type="molecule type" value="Genomic_DNA"/>
</dbReference>
<comment type="caution">
    <text evidence="2">The sequence shown here is derived from an EMBL/GenBank/DDBJ whole genome shotgun (WGS) entry which is preliminary data.</text>
</comment>
<evidence type="ECO:0000259" key="1">
    <source>
        <dbReference type="Pfam" id="PF13960"/>
    </source>
</evidence>
<dbReference type="Proteomes" id="UP001318860">
    <property type="component" value="Unassembled WGS sequence"/>
</dbReference>
<gene>
    <name evidence="2" type="ORF">DH2020_007731</name>
</gene>
<organism evidence="2 3">
    <name type="scientific">Rehmannia glutinosa</name>
    <name type="common">Chinese foxglove</name>
    <dbReference type="NCBI Taxonomy" id="99300"/>
    <lineage>
        <taxon>Eukaryota</taxon>
        <taxon>Viridiplantae</taxon>
        <taxon>Streptophyta</taxon>
        <taxon>Embryophyta</taxon>
        <taxon>Tracheophyta</taxon>
        <taxon>Spermatophyta</taxon>
        <taxon>Magnoliopsida</taxon>
        <taxon>eudicotyledons</taxon>
        <taxon>Gunneridae</taxon>
        <taxon>Pentapetalae</taxon>
        <taxon>asterids</taxon>
        <taxon>lamiids</taxon>
        <taxon>Lamiales</taxon>
        <taxon>Orobanchaceae</taxon>
        <taxon>Rehmannieae</taxon>
        <taxon>Rehmannia</taxon>
    </lineage>
</organism>
<evidence type="ECO:0000313" key="3">
    <source>
        <dbReference type="Proteomes" id="UP001318860"/>
    </source>
</evidence>
<proteinExistence type="predicted"/>
<sequence>MKPRAAYTLMPNDSKTFYDFLRNVRFPDGFGLNLRKNVIVGNSSSKITGLKSHDCHVILQRLLPVRIRPFMKKEIVDTITKLSNFFKLICSRTLRVNDLKRASEEIVKILCKLEIIFPPAFFDVMVHLVMHLPEEAIRGGPVYLRWMYPIERFLGSLKKYVRNRARPEGSIAEAYVVNEALTFCSMYLDGIETKFNRLERNWVENEYANIGKILVFQNRFRPIGKMTVTQLGNDLRNKAEYYILQNCSEIRDYIS</sequence>